<reference evidence="6" key="1">
    <citation type="submission" date="2025-08" db="UniProtKB">
        <authorList>
            <consortium name="RefSeq"/>
        </authorList>
    </citation>
    <scope>IDENTIFICATION</scope>
</reference>
<evidence type="ECO:0000256" key="4">
    <source>
        <dbReference type="ARBA" id="ARBA00023180"/>
    </source>
</evidence>
<dbReference type="GO" id="GO:0016788">
    <property type="term" value="F:hydrolase activity, acting on ester bonds"/>
    <property type="evidence" value="ECO:0007669"/>
    <property type="project" value="InterPro"/>
</dbReference>
<keyword evidence="2" id="KW-0732">Signal</keyword>
<evidence type="ECO:0000256" key="1">
    <source>
        <dbReference type="ARBA" id="ARBA00008668"/>
    </source>
</evidence>
<evidence type="ECO:0000256" key="3">
    <source>
        <dbReference type="ARBA" id="ARBA00022801"/>
    </source>
</evidence>
<dbReference type="PANTHER" id="PTHR22835:SF677">
    <property type="entry name" value="ACETYLAJMALAN ESTERASE-LIKE"/>
    <property type="match status" value="1"/>
</dbReference>
<keyword evidence="3" id="KW-0378">Hydrolase</keyword>
<dbReference type="KEGG" id="sind:105158729"/>
<evidence type="ECO:0000313" key="5">
    <source>
        <dbReference type="Proteomes" id="UP000504604"/>
    </source>
</evidence>
<gene>
    <name evidence="6" type="primary">LOC105158729</name>
</gene>
<dbReference type="InParanoid" id="A0A6I9SUM6"/>
<comment type="similarity">
    <text evidence="1">Belongs to the 'GDSL' lipolytic enzyme family.</text>
</comment>
<dbReference type="InterPro" id="IPR001087">
    <property type="entry name" value="GDSL"/>
</dbReference>
<keyword evidence="5" id="KW-1185">Reference proteome</keyword>
<dbReference type="AlphaFoldDB" id="A0A6I9SUM6"/>
<keyword evidence="4" id="KW-0325">Glycoprotein</keyword>
<dbReference type="InterPro" id="IPR035669">
    <property type="entry name" value="SGNH_plant_lipase-like"/>
</dbReference>
<name>A0A6I9SUM6_SESIN</name>
<evidence type="ECO:0000256" key="2">
    <source>
        <dbReference type="ARBA" id="ARBA00022729"/>
    </source>
</evidence>
<dbReference type="Gene3D" id="3.40.50.1110">
    <property type="entry name" value="SGNH hydrolase"/>
    <property type="match status" value="1"/>
</dbReference>
<dbReference type="InterPro" id="IPR036514">
    <property type="entry name" value="SGNH_hydro_sf"/>
</dbReference>
<dbReference type="SUPFAM" id="SSF52266">
    <property type="entry name" value="SGNH hydrolase"/>
    <property type="match status" value="1"/>
</dbReference>
<dbReference type="PANTHER" id="PTHR22835">
    <property type="entry name" value="ZINC FINGER FYVE DOMAIN CONTAINING PROTEIN"/>
    <property type="match status" value="1"/>
</dbReference>
<dbReference type="Proteomes" id="UP000504604">
    <property type="component" value="Linkage group LG3"/>
</dbReference>
<dbReference type="CDD" id="cd01837">
    <property type="entry name" value="SGNH_plant_lipase_like"/>
    <property type="match status" value="1"/>
</dbReference>
<dbReference type="GeneID" id="105158729"/>
<dbReference type="RefSeq" id="XP_011073870.2">
    <property type="nucleotide sequence ID" value="XM_011075568.2"/>
</dbReference>
<protein>
    <submittedName>
        <fullName evidence="6">Acetylajmalan esterase</fullName>
    </submittedName>
</protein>
<accession>A0A6I9SUM6</accession>
<sequence length="367" mass="40705">MLLKYLSNLIFAFSISILMCFSLCGVSQTIRCPIQSLYQFGDSISDTGNAIRIVPLLAASRRPYGETFPGKPTGRWSDGRLIIDYIAMTLGLPLLNPYLDKTASFNNGVNFAVASATALDPSFYLVRGIINPPLPALASQLSWFKTYIRSICSTPTDCADKLNGSLFFVGEFGYNDIYYPYTQGRSVQEIQTYVPLVNQLIINSTRELIQLGVSQVVVPGNFPLGCFPTFLVVAGRNRSTAYDDFGCVKSVNDLTSYENDDRQRALNSLRMEFPNTVILYADYYNAFLSLLRQATTFGFDTENLLTPCCGDDGVYNALLPTFCGGLGVPVCSNPNARIHWDGIHLTQEAYRRMSEIIIRNLGINCTQ</sequence>
<organism evidence="5 6">
    <name type="scientific">Sesamum indicum</name>
    <name type="common">Oriental sesame</name>
    <name type="synonym">Sesamum orientale</name>
    <dbReference type="NCBI Taxonomy" id="4182"/>
    <lineage>
        <taxon>Eukaryota</taxon>
        <taxon>Viridiplantae</taxon>
        <taxon>Streptophyta</taxon>
        <taxon>Embryophyta</taxon>
        <taxon>Tracheophyta</taxon>
        <taxon>Spermatophyta</taxon>
        <taxon>Magnoliopsida</taxon>
        <taxon>eudicotyledons</taxon>
        <taxon>Gunneridae</taxon>
        <taxon>Pentapetalae</taxon>
        <taxon>asterids</taxon>
        <taxon>lamiids</taxon>
        <taxon>Lamiales</taxon>
        <taxon>Pedaliaceae</taxon>
        <taxon>Sesamum</taxon>
    </lineage>
</organism>
<dbReference type="OrthoDB" id="903995at2759"/>
<dbReference type="Pfam" id="PF00657">
    <property type="entry name" value="Lipase_GDSL"/>
    <property type="match status" value="1"/>
</dbReference>
<proteinExistence type="inferred from homology"/>
<evidence type="ECO:0000313" key="6">
    <source>
        <dbReference type="RefSeq" id="XP_011073870.2"/>
    </source>
</evidence>